<dbReference type="Proteomes" id="UP000321907">
    <property type="component" value="Unassembled WGS sequence"/>
</dbReference>
<name>A0A5C7F3K0_9BACT</name>
<evidence type="ECO:0000313" key="2">
    <source>
        <dbReference type="Proteomes" id="UP000321907"/>
    </source>
</evidence>
<organism evidence="1 2">
    <name type="scientific">Neolewinella aurantiaca</name>
    <dbReference type="NCBI Taxonomy" id="2602767"/>
    <lineage>
        <taxon>Bacteria</taxon>
        <taxon>Pseudomonadati</taxon>
        <taxon>Bacteroidota</taxon>
        <taxon>Saprospiria</taxon>
        <taxon>Saprospirales</taxon>
        <taxon>Lewinellaceae</taxon>
        <taxon>Neolewinella</taxon>
    </lineage>
</organism>
<dbReference type="RefSeq" id="WP_147932837.1">
    <property type="nucleotide sequence ID" value="NZ_VOXD01000057.1"/>
</dbReference>
<proteinExistence type="predicted"/>
<evidence type="ECO:0000313" key="1">
    <source>
        <dbReference type="EMBL" id="TXF83693.1"/>
    </source>
</evidence>
<keyword evidence="2" id="KW-1185">Reference proteome</keyword>
<comment type="caution">
    <text evidence="1">The sequence shown here is derived from an EMBL/GenBank/DDBJ whole genome shotgun (WGS) entry which is preliminary data.</text>
</comment>
<accession>A0A5C7F3K0</accession>
<dbReference type="AlphaFoldDB" id="A0A5C7F3K0"/>
<gene>
    <name evidence="1" type="ORF">FUA23_21465</name>
</gene>
<dbReference type="OrthoDB" id="1494921at2"/>
<reference evidence="1 2" key="1">
    <citation type="submission" date="2019-08" db="EMBL/GenBank/DDBJ databases">
        <title>Lewinella sp. strain SSH13 Genome sequencing and assembly.</title>
        <authorList>
            <person name="Kim I."/>
        </authorList>
    </citation>
    <scope>NUCLEOTIDE SEQUENCE [LARGE SCALE GENOMIC DNA]</scope>
    <source>
        <strain evidence="1 2">SSH13</strain>
    </source>
</reference>
<dbReference type="EMBL" id="VOXD01000057">
    <property type="protein sequence ID" value="TXF83693.1"/>
    <property type="molecule type" value="Genomic_DNA"/>
</dbReference>
<sequence length="99" mass="10481">MHPVQKHLFDTNFKDLAGSKIEGTIAISDELINMGIMDFINSLKSGAGSDAPKEPAAAPASAQSIPDPKALLSLLDVETLKFRSGEGKAMIDLKVSLKS</sequence>
<protein>
    <submittedName>
        <fullName evidence="1">Uncharacterized protein</fullName>
    </submittedName>
</protein>